<comment type="caution">
    <text evidence="7">The sequence shown here is derived from an EMBL/GenBank/DDBJ whole genome shotgun (WGS) entry which is preliminary data.</text>
</comment>
<dbReference type="Pfam" id="PF06629">
    <property type="entry name" value="MipA"/>
    <property type="match status" value="1"/>
</dbReference>
<evidence type="ECO:0000256" key="6">
    <source>
        <dbReference type="SAM" id="SignalP"/>
    </source>
</evidence>
<keyword evidence="5" id="KW-0998">Cell outer membrane</keyword>
<evidence type="ECO:0000313" key="8">
    <source>
        <dbReference type="Proteomes" id="UP000188879"/>
    </source>
</evidence>
<proteinExistence type="inferred from homology"/>
<dbReference type="AlphaFoldDB" id="A0A1V2GVH8"/>
<protein>
    <recommendedName>
        <fullName evidence="9">Structural protein MipA</fullName>
    </recommendedName>
</protein>
<evidence type="ECO:0008006" key="9">
    <source>
        <dbReference type="Google" id="ProtNLM"/>
    </source>
</evidence>
<dbReference type="SUPFAM" id="SSF56935">
    <property type="entry name" value="Porins"/>
    <property type="match status" value="1"/>
</dbReference>
<dbReference type="Proteomes" id="UP000188879">
    <property type="component" value="Unassembled WGS sequence"/>
</dbReference>
<comment type="subcellular location">
    <subcellularLocation>
        <location evidence="1">Cell outer membrane</location>
    </subcellularLocation>
</comment>
<gene>
    <name evidence="7" type="ORF">BKE38_26160</name>
</gene>
<name>A0A1V2GVH8_9PROT</name>
<dbReference type="RefSeq" id="WP_076960204.1">
    <property type="nucleotide sequence ID" value="NZ_MLCO01000342.1"/>
</dbReference>
<keyword evidence="4" id="KW-0472">Membrane</keyword>
<organism evidence="7 8">
    <name type="scientific">Teichococcus deserti</name>
    <dbReference type="NCBI Taxonomy" id="1817963"/>
    <lineage>
        <taxon>Bacteria</taxon>
        <taxon>Pseudomonadati</taxon>
        <taxon>Pseudomonadota</taxon>
        <taxon>Alphaproteobacteria</taxon>
        <taxon>Acetobacterales</taxon>
        <taxon>Roseomonadaceae</taxon>
        <taxon>Roseomonas</taxon>
    </lineage>
</organism>
<dbReference type="OrthoDB" id="5462484at2"/>
<evidence type="ECO:0000256" key="2">
    <source>
        <dbReference type="ARBA" id="ARBA00005722"/>
    </source>
</evidence>
<dbReference type="GO" id="GO:0009279">
    <property type="term" value="C:cell outer membrane"/>
    <property type="evidence" value="ECO:0007669"/>
    <property type="project" value="UniProtKB-SubCell"/>
</dbReference>
<evidence type="ECO:0000256" key="3">
    <source>
        <dbReference type="ARBA" id="ARBA00022729"/>
    </source>
</evidence>
<reference evidence="7 8" key="1">
    <citation type="submission" date="2016-10" db="EMBL/GenBank/DDBJ databases">
        <title>Draft Genome sequence of Roseomonas sp. strain M3.</title>
        <authorList>
            <person name="Subhash Y."/>
            <person name="Lee S."/>
        </authorList>
    </citation>
    <scope>NUCLEOTIDE SEQUENCE [LARGE SCALE GENOMIC DNA]</scope>
    <source>
        <strain evidence="7 8">M3</strain>
    </source>
</reference>
<dbReference type="PANTHER" id="PTHR38776">
    <property type="entry name" value="MLTA-INTERACTING PROTEIN-RELATED"/>
    <property type="match status" value="1"/>
</dbReference>
<feature type="signal peptide" evidence="6">
    <location>
        <begin position="1"/>
        <end position="20"/>
    </location>
</feature>
<sequence>MRLAFSFPLLLALGASPALAQAPLAQGGWDLRLGIGGVVAPAYPGSKSLEVNPVPLVEAAYRPGLPLLDTIFLNTRDGLGIVAFRSGPFSAGGAIGYAPGRDEDDAARLRGMGDIDGAAKASLFLRGDFGAFGASLQAEKALGDQEGTTVTLGASYRYRLTESLSLLGAASLVWADGDDMEQWFGVDRVQASRSRFREYRPESGFRSARVSATAAYALTPRWWISATVGAVQLLGDAADSPITERETQPFGLLGAGYRF</sequence>
<evidence type="ECO:0000256" key="5">
    <source>
        <dbReference type="ARBA" id="ARBA00023237"/>
    </source>
</evidence>
<comment type="similarity">
    <text evidence="2">Belongs to the MipA/OmpV family.</text>
</comment>
<keyword evidence="3 6" id="KW-0732">Signal</keyword>
<evidence type="ECO:0000256" key="4">
    <source>
        <dbReference type="ARBA" id="ARBA00023136"/>
    </source>
</evidence>
<dbReference type="PANTHER" id="PTHR38776:SF1">
    <property type="entry name" value="MLTA-INTERACTING PROTEIN-RELATED"/>
    <property type="match status" value="1"/>
</dbReference>
<dbReference type="EMBL" id="MLCO01000342">
    <property type="protein sequence ID" value="ONG45692.1"/>
    <property type="molecule type" value="Genomic_DNA"/>
</dbReference>
<evidence type="ECO:0000313" key="7">
    <source>
        <dbReference type="EMBL" id="ONG45692.1"/>
    </source>
</evidence>
<accession>A0A1V2GVH8</accession>
<feature type="chain" id="PRO_5012346802" description="Structural protein MipA" evidence="6">
    <location>
        <begin position="21"/>
        <end position="259"/>
    </location>
</feature>
<keyword evidence="8" id="KW-1185">Reference proteome</keyword>
<dbReference type="InterPro" id="IPR010583">
    <property type="entry name" value="MipA"/>
</dbReference>
<evidence type="ECO:0000256" key="1">
    <source>
        <dbReference type="ARBA" id="ARBA00004442"/>
    </source>
</evidence>